<reference evidence="1" key="1">
    <citation type="submission" date="2014-11" db="EMBL/GenBank/DDBJ databases">
        <authorList>
            <person name="Amaro Gonzalez C."/>
        </authorList>
    </citation>
    <scope>NUCLEOTIDE SEQUENCE</scope>
</reference>
<dbReference type="EMBL" id="GBXM01029264">
    <property type="protein sequence ID" value="JAH79313.1"/>
    <property type="molecule type" value="Transcribed_RNA"/>
</dbReference>
<accession>A0A0E9VQ18</accession>
<dbReference type="AlphaFoldDB" id="A0A0E9VQ18"/>
<sequence>MIQTLEKSITSSNERICLNFAPVIRS</sequence>
<protein>
    <submittedName>
        <fullName evidence="1">Uncharacterized protein</fullName>
    </submittedName>
</protein>
<proteinExistence type="predicted"/>
<name>A0A0E9VQ18_ANGAN</name>
<reference evidence="1" key="2">
    <citation type="journal article" date="2015" name="Fish Shellfish Immunol.">
        <title>Early steps in the European eel (Anguilla anguilla)-Vibrio vulnificus interaction in the gills: Role of the RtxA13 toxin.</title>
        <authorList>
            <person name="Callol A."/>
            <person name="Pajuelo D."/>
            <person name="Ebbesson L."/>
            <person name="Teles M."/>
            <person name="MacKenzie S."/>
            <person name="Amaro C."/>
        </authorList>
    </citation>
    <scope>NUCLEOTIDE SEQUENCE</scope>
</reference>
<organism evidence="1">
    <name type="scientific">Anguilla anguilla</name>
    <name type="common">European freshwater eel</name>
    <name type="synonym">Muraena anguilla</name>
    <dbReference type="NCBI Taxonomy" id="7936"/>
    <lineage>
        <taxon>Eukaryota</taxon>
        <taxon>Metazoa</taxon>
        <taxon>Chordata</taxon>
        <taxon>Craniata</taxon>
        <taxon>Vertebrata</taxon>
        <taxon>Euteleostomi</taxon>
        <taxon>Actinopterygii</taxon>
        <taxon>Neopterygii</taxon>
        <taxon>Teleostei</taxon>
        <taxon>Anguilliformes</taxon>
        <taxon>Anguillidae</taxon>
        <taxon>Anguilla</taxon>
    </lineage>
</organism>
<evidence type="ECO:0000313" key="1">
    <source>
        <dbReference type="EMBL" id="JAH79313.1"/>
    </source>
</evidence>